<keyword evidence="3" id="KW-1185">Reference proteome</keyword>
<sequence>MRKKRSAIICTLVTAPLLISAATVSAAESQASSDCASLSARWKSTEVQTTGGYPAPNDEYTPAVIAPVADGKSVLAWKDQSGDLIRLMQLNAQDQQQKTLGTLSGLEVHDAIATSNGIALAVMANDPDIYSSKYCKSDATPGKAVCGKMDVVLLDANGTQTARTTLTKKTNVDANNAHFIWWYGHTARLATDGDKVAAYYRSALSVNRPNVTGEVDIHAGDTLKFVDLNSGDLLSGGWDWGCSHSWSVRMGYNGNNWAAVCHGDAYPNAMRMARMTNTTQADYSTWLNNTDPTKRALGGIVPATDGFWMNYIQTADSTLTLKLAKFHDNSDQPEQIRTITVATDLDSGYPFRAYMAKLGDDQLLLGWKSGGKLMIATADAATGSILEGPVQTTMSIDNFQDMKTTTTGDVIWPYSSGRSQNIRINRISACHTQG</sequence>
<name>A0A1M7YP06_9VIBR</name>
<evidence type="ECO:0000313" key="3">
    <source>
        <dbReference type="Proteomes" id="UP000184600"/>
    </source>
</evidence>
<dbReference type="AlphaFoldDB" id="A0A1M7YP06"/>
<keyword evidence="1" id="KW-0732">Signal</keyword>
<evidence type="ECO:0000313" key="2">
    <source>
        <dbReference type="EMBL" id="SHO54347.1"/>
    </source>
</evidence>
<accession>A0A1M7YP06</accession>
<protein>
    <recommendedName>
        <fullName evidence="4">Secreted protein</fullName>
    </recommendedName>
</protein>
<evidence type="ECO:0000256" key="1">
    <source>
        <dbReference type="SAM" id="SignalP"/>
    </source>
</evidence>
<gene>
    <name evidence="2" type="ORF">VQ7734_00061</name>
</gene>
<feature type="signal peptide" evidence="1">
    <location>
        <begin position="1"/>
        <end position="26"/>
    </location>
</feature>
<dbReference type="RefSeq" id="WP_200796860.1">
    <property type="nucleotide sequence ID" value="NZ_AP024898.1"/>
</dbReference>
<feature type="chain" id="PRO_5013178652" description="Secreted protein" evidence="1">
    <location>
        <begin position="27"/>
        <end position="434"/>
    </location>
</feature>
<reference evidence="3" key="1">
    <citation type="submission" date="2016-12" db="EMBL/GenBank/DDBJ databases">
        <authorList>
            <person name="Rodrigo-Torres L."/>
            <person name="Arahal R.D."/>
            <person name="Lucena T."/>
        </authorList>
    </citation>
    <scope>NUCLEOTIDE SEQUENCE [LARGE SCALE GENOMIC DNA]</scope>
</reference>
<evidence type="ECO:0008006" key="4">
    <source>
        <dbReference type="Google" id="ProtNLM"/>
    </source>
</evidence>
<dbReference type="Proteomes" id="UP000184600">
    <property type="component" value="Unassembled WGS sequence"/>
</dbReference>
<organism evidence="2 3">
    <name type="scientific">Vibrio quintilis</name>
    <dbReference type="NCBI Taxonomy" id="1117707"/>
    <lineage>
        <taxon>Bacteria</taxon>
        <taxon>Pseudomonadati</taxon>
        <taxon>Pseudomonadota</taxon>
        <taxon>Gammaproteobacteria</taxon>
        <taxon>Vibrionales</taxon>
        <taxon>Vibrionaceae</taxon>
        <taxon>Vibrio</taxon>
    </lineage>
</organism>
<dbReference type="EMBL" id="FRFG01000003">
    <property type="protein sequence ID" value="SHO54347.1"/>
    <property type="molecule type" value="Genomic_DNA"/>
</dbReference>
<proteinExistence type="predicted"/>